<feature type="chain" id="PRO_5046612595" description="DinB-like domain-containing protein" evidence="1">
    <location>
        <begin position="23"/>
        <end position="174"/>
    </location>
</feature>
<organism evidence="3 4">
    <name type="scientific">Muriicola marianensis</name>
    <dbReference type="NCBI Taxonomy" id="1324801"/>
    <lineage>
        <taxon>Bacteria</taxon>
        <taxon>Pseudomonadati</taxon>
        <taxon>Bacteroidota</taxon>
        <taxon>Flavobacteriia</taxon>
        <taxon>Flavobacteriales</taxon>
        <taxon>Flavobacteriaceae</taxon>
        <taxon>Muriicola</taxon>
    </lineage>
</organism>
<dbReference type="InterPro" id="IPR024775">
    <property type="entry name" value="DinB-like"/>
</dbReference>
<comment type="caution">
    <text evidence="3">The sequence shown here is derived from an EMBL/GenBank/DDBJ whole genome shotgun (WGS) entry which is preliminary data.</text>
</comment>
<evidence type="ECO:0000256" key="1">
    <source>
        <dbReference type="SAM" id="SignalP"/>
    </source>
</evidence>
<gene>
    <name evidence="3" type="ORF">GCM10011361_16360</name>
</gene>
<reference evidence="4" key="1">
    <citation type="journal article" date="2019" name="Int. J. Syst. Evol. Microbiol.">
        <title>The Global Catalogue of Microorganisms (GCM) 10K type strain sequencing project: providing services to taxonomists for standard genome sequencing and annotation.</title>
        <authorList>
            <consortium name="The Broad Institute Genomics Platform"/>
            <consortium name="The Broad Institute Genome Sequencing Center for Infectious Disease"/>
            <person name="Wu L."/>
            <person name="Ma J."/>
        </authorList>
    </citation>
    <scope>NUCLEOTIDE SEQUENCE [LARGE SCALE GENOMIC DNA]</scope>
    <source>
        <strain evidence="4">CGMCC 1.12606</strain>
    </source>
</reference>
<protein>
    <recommendedName>
        <fullName evidence="2">DinB-like domain-containing protein</fullName>
    </recommendedName>
</protein>
<keyword evidence="1" id="KW-0732">Signal</keyword>
<dbReference type="EMBL" id="BMFH01000001">
    <property type="protein sequence ID" value="GGD50433.1"/>
    <property type="molecule type" value="Genomic_DNA"/>
</dbReference>
<dbReference type="Proteomes" id="UP000625780">
    <property type="component" value="Unassembled WGS sequence"/>
</dbReference>
<sequence length="174" mass="19376">MKTLKTFSILSMACLLWISAPAQEAAPAEAPMSSADLGFNFARSMAIRAAEQMPEEYYDFRPTEEVRTFGEILAHLADSNFRMWSIATGEDNPMPEVPATKKEVIEALKKSYEVLADARNTLTEEEMNRMVGFFGSNHAAGTVLDFSAFHGIEHYGNLIVYMRMKGLVPPSSQQ</sequence>
<feature type="domain" description="DinB-like" evidence="2">
    <location>
        <begin position="41"/>
        <end position="156"/>
    </location>
</feature>
<evidence type="ECO:0000313" key="3">
    <source>
        <dbReference type="EMBL" id="GGD50433.1"/>
    </source>
</evidence>
<dbReference type="InterPro" id="IPR034660">
    <property type="entry name" value="DinB/YfiT-like"/>
</dbReference>
<dbReference type="Gene3D" id="1.20.120.450">
    <property type="entry name" value="dinb family like domain"/>
    <property type="match status" value="1"/>
</dbReference>
<dbReference type="RefSeq" id="WP_188370188.1">
    <property type="nucleotide sequence ID" value="NZ_BMFH01000001.1"/>
</dbReference>
<evidence type="ECO:0000313" key="4">
    <source>
        <dbReference type="Proteomes" id="UP000625780"/>
    </source>
</evidence>
<dbReference type="Pfam" id="PF12867">
    <property type="entry name" value="DinB_2"/>
    <property type="match status" value="1"/>
</dbReference>
<feature type="signal peptide" evidence="1">
    <location>
        <begin position="1"/>
        <end position="22"/>
    </location>
</feature>
<name>A0ABQ1QWX7_9FLAO</name>
<evidence type="ECO:0000259" key="2">
    <source>
        <dbReference type="Pfam" id="PF12867"/>
    </source>
</evidence>
<accession>A0ABQ1QWX7</accession>
<proteinExistence type="predicted"/>
<keyword evidence="4" id="KW-1185">Reference proteome</keyword>
<dbReference type="SUPFAM" id="SSF109854">
    <property type="entry name" value="DinB/YfiT-like putative metalloenzymes"/>
    <property type="match status" value="1"/>
</dbReference>